<organism evidence="3 4">
    <name type="scientific">Allobacillus saliphilus</name>
    <dbReference type="NCBI Taxonomy" id="2912308"/>
    <lineage>
        <taxon>Bacteria</taxon>
        <taxon>Bacillati</taxon>
        <taxon>Bacillota</taxon>
        <taxon>Bacilli</taxon>
        <taxon>Bacillales</taxon>
        <taxon>Bacillaceae</taxon>
        <taxon>Allobacillus</taxon>
    </lineage>
</organism>
<dbReference type="Proteomes" id="UP000675431">
    <property type="component" value="Unassembled WGS sequence"/>
</dbReference>
<protein>
    <recommendedName>
        <fullName evidence="5">DUF4129 domain-containing protein</fullName>
    </recommendedName>
</protein>
<feature type="transmembrane region" description="Helical" evidence="2">
    <location>
        <begin position="111"/>
        <end position="129"/>
    </location>
</feature>
<keyword evidence="2" id="KW-0472">Membrane</keyword>
<comment type="caution">
    <text evidence="3">The sequence shown here is derived from an EMBL/GenBank/DDBJ whole genome shotgun (WGS) entry which is preliminary data.</text>
</comment>
<feature type="transmembrane region" description="Helical" evidence="2">
    <location>
        <begin position="173"/>
        <end position="193"/>
    </location>
</feature>
<evidence type="ECO:0000313" key="4">
    <source>
        <dbReference type="Proteomes" id="UP000675431"/>
    </source>
</evidence>
<feature type="transmembrane region" description="Helical" evidence="2">
    <location>
        <begin position="135"/>
        <end position="152"/>
    </location>
</feature>
<evidence type="ECO:0008006" key="5">
    <source>
        <dbReference type="Google" id="ProtNLM"/>
    </source>
</evidence>
<evidence type="ECO:0000256" key="2">
    <source>
        <dbReference type="SAM" id="Phobius"/>
    </source>
</evidence>
<feature type="transmembrane region" description="Helical" evidence="2">
    <location>
        <begin position="263"/>
        <end position="281"/>
    </location>
</feature>
<dbReference type="EMBL" id="JAGSIE010000007">
    <property type="protein sequence ID" value="MBR7553008.1"/>
    <property type="molecule type" value="Genomic_DNA"/>
</dbReference>
<evidence type="ECO:0000313" key="3">
    <source>
        <dbReference type="EMBL" id="MBR7553008.1"/>
    </source>
</evidence>
<reference evidence="3 4" key="1">
    <citation type="submission" date="2021-04" db="EMBL/GenBank/DDBJ databases">
        <title>Allobacillus sp. nov. SKP8-2 isolated from shrimp paste.</title>
        <authorList>
            <person name="Tanasupawat S."/>
            <person name="Yiamsombat S."/>
            <person name="Kanchanasin P."/>
            <person name="Kuncharoen N."/>
        </authorList>
    </citation>
    <scope>NUCLEOTIDE SEQUENCE [LARGE SCALE GENOMIC DNA]</scope>
    <source>
        <strain evidence="3 4">SKP8-2</strain>
    </source>
</reference>
<feature type="transmembrane region" description="Helical" evidence="2">
    <location>
        <begin position="7"/>
        <end position="27"/>
    </location>
</feature>
<feature type="transmembrane region" description="Helical" evidence="2">
    <location>
        <begin position="84"/>
        <end position="102"/>
    </location>
</feature>
<dbReference type="RefSeq" id="WP_212367660.1">
    <property type="nucleotide sequence ID" value="NZ_JAGSIE010000007.1"/>
</dbReference>
<evidence type="ECO:0000256" key="1">
    <source>
        <dbReference type="SAM" id="Coils"/>
    </source>
</evidence>
<dbReference type="AlphaFoldDB" id="A0A941CV72"/>
<feature type="coiled-coil region" evidence="1">
    <location>
        <begin position="235"/>
        <end position="262"/>
    </location>
</feature>
<proteinExistence type="predicted"/>
<gene>
    <name evidence="3" type="ORF">KC820_02455</name>
</gene>
<name>A0A941CV72_9BACI</name>
<accession>A0A941CV72</accession>
<sequence>MNTGINAVYRFLIDACLIMMVIYFLNVDAGREINVASLVISTIFLAFIYFVLKQLLNGRMLLFHFVLIGVISFMMYAWLGLLLFHATIIAIFLTWRMALYYFKPDTNQEKGILITSVLLGFFLYLPAIFLENPDAHTGLYFILVQFTILIGGKISTRMMNVEEHNHSGKAKQLSYIFGVPSGILLITAGLFWFTPFTIKGFYSLFSWIAYQIGLGATPLFEWFNRQQAEIETTPNGEQENISQEEQNVLEQAREQTETISAETIMYIIIFICFIIAIGIYYRHRNLLIRRKSKTADEEKMKMETEKLSFRFSDLKENLKRKAPKSEIRKAFFELERWAAKRKLGRYDDETVEQWLHRLQLDTNRYADVINFYQTVRYGEQHLTEDEKRQYTDQLIELKNTLKQKLT</sequence>
<keyword evidence="1" id="KW-0175">Coiled coil</keyword>
<keyword evidence="2" id="KW-1133">Transmembrane helix</keyword>
<feature type="transmembrane region" description="Helical" evidence="2">
    <location>
        <begin position="33"/>
        <end position="52"/>
    </location>
</feature>
<keyword evidence="2" id="KW-0812">Transmembrane</keyword>
<keyword evidence="4" id="KW-1185">Reference proteome</keyword>
<feature type="transmembrane region" description="Helical" evidence="2">
    <location>
        <begin position="61"/>
        <end position="78"/>
    </location>
</feature>